<reference evidence="5" key="1">
    <citation type="journal article" date="2019" name="Int. J. Syst. Evol. Microbiol.">
        <title>The Global Catalogue of Microorganisms (GCM) 10K type strain sequencing project: providing services to taxonomists for standard genome sequencing and annotation.</title>
        <authorList>
            <consortium name="The Broad Institute Genomics Platform"/>
            <consortium name="The Broad Institute Genome Sequencing Center for Infectious Disease"/>
            <person name="Wu L."/>
            <person name="Ma J."/>
        </authorList>
    </citation>
    <scope>NUCLEOTIDE SEQUENCE [LARGE SCALE GENOMIC DNA]</scope>
    <source>
        <strain evidence="5">JCM 10425</strain>
    </source>
</reference>
<comment type="caution">
    <text evidence="4">The sequence shown here is derived from an EMBL/GenBank/DDBJ whole genome shotgun (WGS) entry which is preliminary data.</text>
</comment>
<dbReference type="PANTHER" id="PTHR16305">
    <property type="entry name" value="TESTICULAR SOLUBLE ADENYLYL CYCLASE"/>
    <property type="match status" value="1"/>
</dbReference>
<dbReference type="EMBL" id="BAAAGX010000014">
    <property type="protein sequence ID" value="GAA0246597.1"/>
    <property type="molecule type" value="Genomic_DNA"/>
</dbReference>
<evidence type="ECO:0000313" key="5">
    <source>
        <dbReference type="Proteomes" id="UP001500967"/>
    </source>
</evidence>
<dbReference type="SUPFAM" id="SSF52540">
    <property type="entry name" value="P-loop containing nucleoside triphosphate hydrolases"/>
    <property type="match status" value="1"/>
</dbReference>
<keyword evidence="5" id="KW-1185">Reference proteome</keyword>
<proteinExistence type="predicted"/>
<accession>A0ABP3DZ52</accession>
<dbReference type="Gene3D" id="1.10.10.10">
    <property type="entry name" value="Winged helix-like DNA-binding domain superfamily/Winged helix DNA-binding domain"/>
    <property type="match status" value="1"/>
</dbReference>
<dbReference type="InterPro" id="IPR027417">
    <property type="entry name" value="P-loop_NTPase"/>
</dbReference>
<dbReference type="SUPFAM" id="SSF48452">
    <property type="entry name" value="TPR-like"/>
    <property type="match status" value="1"/>
</dbReference>
<dbReference type="CDD" id="cd06170">
    <property type="entry name" value="LuxR_C_like"/>
    <property type="match status" value="1"/>
</dbReference>
<dbReference type="InterPro" id="IPR041664">
    <property type="entry name" value="AAA_16"/>
</dbReference>
<name>A0ABP3DZ52_9ACTN</name>
<evidence type="ECO:0000259" key="3">
    <source>
        <dbReference type="PROSITE" id="PS50043"/>
    </source>
</evidence>
<organism evidence="4 5">
    <name type="scientific">Cryptosporangium japonicum</name>
    <dbReference type="NCBI Taxonomy" id="80872"/>
    <lineage>
        <taxon>Bacteria</taxon>
        <taxon>Bacillati</taxon>
        <taxon>Actinomycetota</taxon>
        <taxon>Actinomycetes</taxon>
        <taxon>Cryptosporangiales</taxon>
        <taxon>Cryptosporangiaceae</taxon>
        <taxon>Cryptosporangium</taxon>
    </lineage>
</organism>
<dbReference type="InterPro" id="IPR011990">
    <property type="entry name" value="TPR-like_helical_dom_sf"/>
</dbReference>
<dbReference type="Pfam" id="PF13191">
    <property type="entry name" value="AAA_16"/>
    <property type="match status" value="1"/>
</dbReference>
<dbReference type="PRINTS" id="PR00038">
    <property type="entry name" value="HTHLUXR"/>
</dbReference>
<feature type="domain" description="HTH luxR-type" evidence="3">
    <location>
        <begin position="822"/>
        <end position="887"/>
    </location>
</feature>
<evidence type="ECO:0000256" key="2">
    <source>
        <dbReference type="ARBA" id="ARBA00022840"/>
    </source>
</evidence>
<sequence length="892" mass="95820">MLSGPPGIGKSTLLDYAAQAAGAAHVGGDVIRLSGVETETTLPFAALGDLLLPVSEHYPALPHIQRLNLENALAVGDQAQLVNPYAVCNAALTALSVAGQHRPLVILVDDLQWVDPDSERVFQFVARRIADERVVFVAASRIRPEATGSMTILDLDGLSRSDCERLLRARGLALAPSVRAELLEFSQGNPLILLEYADRLTPAQRGGKQRLPAIPEVGDRAEQGWATRLRLLPPKTRHALALLAAAREISLDQLATALSATGCSLHDLTPAVDAHLVISSEYAYEFVHPIVRGVVLSSLLPPARREIYQILAEHATGALRAWYLASASTGPDEDVARSLVAAADEARQCGSYLAAAQAMCRAAELTHSPAQRAARLFRGATDSFLGGACADAADWCEAARRDSTDHRMRADLALLRGRALMWIGLPGQAHRLMRAAAEEVAATDPARAYRLASEAALPAAMNADLHSGMQTLRRSQELLLATDQPAGTSSVFGAVVLTLAGNIAEARRELERAKAGLVGADPRNATMELGLVGQMCTFTEHYDEAQRLLNTALDAARTTTDPTALAFAFGARAELGWWLGHWSPAYADADESLSRSRALRQPGAAAFSLLSLARIDAARGDRSRCTRHIAEAFDFTDITEARHMPIMRDHALGLDGLGHGASKDAAAYLDQAFSAFDHFGLGNPNIAPFAADLVEAHIRAGNPVRAREIASWLEDVAKLTGLSWPTAAAARCRALLADDPDVADAAFLDALAEHERHPSSFEHARTLLCRGEVLRRARRKAQARTPLLTAHGMFTTLGAKPWIDRCRSELAASGHQPVDEQPDERLHQLTPQELQVARLVAQGLTNIEIGSALFVSPKTVEAYLTRSYRKLGIPSRSALARAVAASGRTDRG</sequence>
<gene>
    <name evidence="4" type="ORF">GCM10009539_34930</name>
</gene>
<dbReference type="SMART" id="SM00421">
    <property type="entry name" value="HTH_LUXR"/>
    <property type="match status" value="1"/>
</dbReference>
<dbReference type="Gene3D" id="1.25.40.10">
    <property type="entry name" value="Tetratricopeptide repeat domain"/>
    <property type="match status" value="1"/>
</dbReference>
<dbReference type="InterPro" id="IPR000792">
    <property type="entry name" value="Tscrpt_reg_LuxR_C"/>
</dbReference>
<dbReference type="PROSITE" id="PS00622">
    <property type="entry name" value="HTH_LUXR_1"/>
    <property type="match status" value="1"/>
</dbReference>
<evidence type="ECO:0000256" key="1">
    <source>
        <dbReference type="ARBA" id="ARBA00022741"/>
    </source>
</evidence>
<keyword evidence="1" id="KW-0547">Nucleotide-binding</keyword>
<dbReference type="Proteomes" id="UP001500967">
    <property type="component" value="Unassembled WGS sequence"/>
</dbReference>
<protein>
    <submittedName>
        <fullName evidence="4">LuxR family transcriptional regulator</fullName>
    </submittedName>
</protein>
<dbReference type="SUPFAM" id="SSF46894">
    <property type="entry name" value="C-terminal effector domain of the bipartite response regulators"/>
    <property type="match status" value="1"/>
</dbReference>
<evidence type="ECO:0000313" key="4">
    <source>
        <dbReference type="EMBL" id="GAA0246597.1"/>
    </source>
</evidence>
<dbReference type="PROSITE" id="PS50043">
    <property type="entry name" value="HTH_LUXR_2"/>
    <property type="match status" value="1"/>
</dbReference>
<dbReference type="PANTHER" id="PTHR16305:SF35">
    <property type="entry name" value="TRANSCRIPTIONAL ACTIVATOR DOMAIN"/>
    <property type="match status" value="1"/>
</dbReference>
<dbReference type="InterPro" id="IPR016032">
    <property type="entry name" value="Sig_transdc_resp-reg_C-effctor"/>
</dbReference>
<dbReference type="Pfam" id="PF00196">
    <property type="entry name" value="GerE"/>
    <property type="match status" value="1"/>
</dbReference>
<keyword evidence="2" id="KW-0067">ATP-binding</keyword>
<dbReference type="InterPro" id="IPR036388">
    <property type="entry name" value="WH-like_DNA-bd_sf"/>
</dbReference>